<gene>
    <name evidence="8" type="ordered locus">LOC_Os11g40920</name>
</gene>
<feature type="compositionally biased region" description="Polar residues" evidence="3">
    <location>
        <begin position="2038"/>
        <end position="2050"/>
    </location>
</feature>
<dbReference type="SUPFAM" id="SSF52540">
    <property type="entry name" value="P-loop containing nucleoside triphosphate hydrolases"/>
    <property type="match status" value="2"/>
</dbReference>
<dbReference type="SUPFAM" id="SSF50249">
    <property type="entry name" value="Nucleic acid-binding proteins"/>
    <property type="match status" value="3"/>
</dbReference>
<comment type="cofactor">
    <cofactor evidence="2">
        <name>Mg(2+)</name>
        <dbReference type="ChEBI" id="CHEBI:18420"/>
    </cofactor>
</comment>
<keyword evidence="2" id="KW-0233">DNA recombination</keyword>
<dbReference type="GO" id="GO:0005524">
    <property type="term" value="F:ATP binding"/>
    <property type="evidence" value="ECO:0007669"/>
    <property type="project" value="UniProtKB-KW"/>
</dbReference>
<feature type="region of interest" description="Disordered" evidence="3">
    <location>
        <begin position="1979"/>
        <end position="2068"/>
    </location>
</feature>
<dbReference type="Pfam" id="PF14214">
    <property type="entry name" value="Helitron_like_N"/>
    <property type="match status" value="1"/>
</dbReference>
<reference evidence="8" key="1">
    <citation type="journal article" date="2005" name="BMC Biol.">
        <title>The sequence of rice chromosomes 11 and 12, rich in disease resistance genes and recent gene duplications.</title>
        <authorList>
            <consortium name="The rice chromosomes 11 and 12 sequencing consortia"/>
        </authorList>
    </citation>
    <scope>NUCLEOTIDE SEQUENCE [LARGE SCALE GENOMIC DNA]</scope>
</reference>
<dbReference type="Pfam" id="PF16900">
    <property type="entry name" value="REPA_OB_2"/>
    <property type="match status" value="1"/>
</dbReference>
<dbReference type="InterPro" id="IPR027417">
    <property type="entry name" value="P-loop_NTPase"/>
</dbReference>
<dbReference type="InterPro" id="IPR047192">
    <property type="entry name" value="Euk_RPA1_DBD_C"/>
</dbReference>
<keyword evidence="2" id="KW-0227">DNA damage</keyword>
<evidence type="ECO:0000313" key="8">
    <source>
        <dbReference type="EMBL" id="ABA94881.2"/>
    </source>
</evidence>
<feature type="domain" description="DNA helicase Pif1-like DEAD-box helicase" evidence="4">
    <location>
        <begin position="1081"/>
        <end position="1304"/>
    </location>
</feature>
<keyword evidence="2" id="KW-0067">ATP-binding</keyword>
<dbReference type="GO" id="GO:0006281">
    <property type="term" value="P:DNA repair"/>
    <property type="evidence" value="ECO:0007669"/>
    <property type="project" value="UniProtKB-KW"/>
</dbReference>
<dbReference type="GO" id="GO:0043139">
    <property type="term" value="F:5'-3' DNA helicase activity"/>
    <property type="evidence" value="ECO:0007669"/>
    <property type="project" value="UniProtKB-EC"/>
</dbReference>
<keyword evidence="2" id="KW-0378">Hydrolase</keyword>
<comment type="similarity">
    <text evidence="2">Belongs to the helicase family.</text>
</comment>
<evidence type="ECO:0000259" key="5">
    <source>
        <dbReference type="Pfam" id="PF14214"/>
    </source>
</evidence>
<evidence type="ECO:0000259" key="7">
    <source>
        <dbReference type="Pfam" id="PF21530"/>
    </source>
</evidence>
<evidence type="ECO:0000256" key="2">
    <source>
        <dbReference type="RuleBase" id="RU363044"/>
    </source>
</evidence>
<dbReference type="CDD" id="cd04481">
    <property type="entry name" value="RPA1_DBD_B_like"/>
    <property type="match status" value="1"/>
</dbReference>
<dbReference type="InterPro" id="IPR049163">
    <property type="entry name" value="Pif1-like_2B_dom"/>
</dbReference>
<keyword evidence="2" id="KW-0234">DNA repair</keyword>
<sequence length="2157" mass="241482">MASACSYLTWNRSMLFALAAVSDCFGRLDHMLLETAPVVGLLCDGFSAIGEAICMGCNGPLKVPDHLPLHVCGLLLRPSSSVPSSSLPLFTACVFASWCVLVDSACRRAYSLLKFRFIGRFTVFVRSKSHCTSQRAFVAASYPDRSYYGPPTYECPYCRAMFWYQERVKSASAISKRKIIYNLCCKGGRIQLPKLHAPPEPLASLLNYNGDARSKNFLRQIRSYNSMFAFSSMGAAIDKSINTGNAPYVFKINGVVHHRIGTLVPSCGSPPKFAQLYVYDPENELQNRLNIFENDGDNSDKADPEIIRALSSMLDAENTLVQSFRYARERVIRHGNQQVTLRLLGCNAKDDVQYNLPTNSEIAAIIVGDFSAKEYKFDVLVYDKGRGLRQISPLHPSYMALQYPLLFPYGERGFHLGIKYSNYDGIGKKYVTMPEYYRYEMHYRLNESNPFTCYGRLSDQIDVDIFSTIETNRLQYFIDHQKELRSESVDGIVDAIDKGVTDGDSVGKRVILPASFTGGRRYMVMNYQDAMAICRVYGPPDLFVTYTCNSKWQEIADAIRFEPGQQPSDRADIIVRVFNMKVNEFITDIREGRTFGKVLAVLYTVEFQKRGLPHIHCLVWLAAATADVSASIIDGFICAEIPDYDTDRLGYELVSEFMMHGPCGDANKKCPCMKNDKCSKHYPKDFQDETIVDESGFTIYRRRNDGRSIMKNGILLDNRSVVPYNMALLKKYEAHINVEWCNKSNLIKYLFKYITKGHDRARIYFETTGKTQNASPNHDLAPRNEILEYMDARFLSTCEALHRLFEFDIHYRVPPVERLVVHLPGKNFVRYEKGADLRAVLESPGAKRSMLTEWFETNKKNSKAHSLTYCEFPKEWTWEPSSKTWHERTPAPKIGRIYYVHPTAGELYYLRMLLMIVKGAQSYADVRTYDGVVYGTYREACEARGLLEGDNEWHLLFDEAIVTASSAQLRQLFVTVLLYCSVGDVRSLFDKYWLYMTDDIHNRLKKALDNPHCVIPHDHLLNMLLHELIAVFANSGGNIKDFNLPHPSSVPHVLGTNRLIDEEITIDPLMLAMHADSFVQQLNNDQITVFNTICSRAIANEPGFFFVSGHGGTGKTFLWNTIIAKLRSQNKIVLAVASSGVASLLLPRGRTAHSRFKIPIDIDETSICNIKRGTMLAELLAETALIIWDEAPMTHRRCFEALDRTLRDILSETCPSNSIIPFGGKPIVLGGDFKQILPVIPKGSRQAIINASITNSELWKHVALLSLNINMRLLNPMLPDNQKKELHDFSQWVLAIGNGTLPMTAKEGENYPAWITIPDDLLVMTSGDKIAAIVHEVYSDFLTCYRDIEYLASRAIVCPTNTTVDEINDYIIGLVPGDSRVYLSCDTISKSSEQIPDFDLLYPLEFLNSINATNFPTHKLVLKEGVVVMLLRNLNQSIGLCNGTRLLVTVLGDRILQCIVLTGSNIGETVYIPRITLGTTKMKWPFTLQRRQFPVRVCYSMTINKSQGQTLQRVGVYLRKPVFTHGQLYVAISRVTSRSGLKILIENDDGSCGTQTKNIVYSEVLSATVQAVISRTSKMAHVLISQLSCGDLNTRILARVSRLWDFCDLNGSGNIFHTDLVLLDQMGNSIHAQIYPPAIDSLRPLLKEQKVYYIDSFTVSKWTTFEEYIEPAADFPGITFSLTPFSDIPNLVDKTIFYVGLYGMQPDVMGVITEVGSPTVVRPKSRNADSLKRTIQICDASNSTMPVTLWGERADAFDANSVYNAGQTQAQVIVFVGTLVKDYTGLGLTVTGSSPCKWYLNLDIPEVLELKESFSANFRPISWVDNPATGYNQDTAEEKTIQEILALNPHKNRSTRFIVNVTVRRICSENSWWYNSCRLCYRTSKPYGSSYKCSSCSNIGIPDPRYKVVLIAGDASSNATFILFGRVAHRLIKKSVESLIEDNPPDSDYIPAEIAALVDSTFTWNVSFTRDTVKRSQESLQVNSIVSSGPSNEPLLLMPPGSSQEPSAIASASSSSSVQTGPQQSQTSSESQQLVQQGHSTSTPTKSPIGTPTQSTPTSKPSSSTPEKKNIVVSMCHMQPLSTNVDTAIKDEVKHPEHAPETTVVTNSPESKAKQTAKHAEDIPQTAATSATTATAKKREKPALLHPSAKKLFKDAP</sequence>
<dbReference type="InterPro" id="IPR031657">
    <property type="entry name" value="REPA_OB_2"/>
</dbReference>
<protein>
    <recommendedName>
        <fullName evidence="2">ATP-dependent DNA helicase</fullName>
        <ecNumber evidence="2">5.6.2.3</ecNumber>
    </recommendedName>
</protein>
<feature type="compositionally biased region" description="Low complexity" evidence="3">
    <location>
        <begin position="2126"/>
        <end position="2135"/>
    </location>
</feature>
<dbReference type="FunFam" id="3.40.50.300:FF:002884">
    <property type="entry name" value="ATP-dependent DNA helicase"/>
    <property type="match status" value="1"/>
</dbReference>
<name>Q2R0Z1_ORYSJ</name>
<dbReference type="CDD" id="cd04476">
    <property type="entry name" value="RPA1_DBD_C"/>
    <property type="match status" value="1"/>
</dbReference>
<reference evidence="8" key="3">
    <citation type="submission" date="2006-01" db="EMBL/GenBank/DDBJ databases">
        <authorList>
            <person name="Buell R."/>
        </authorList>
    </citation>
    <scope>NUCLEOTIDE SEQUENCE</scope>
</reference>
<dbReference type="InterPro" id="IPR010285">
    <property type="entry name" value="DNA_helicase_pif1-like_DEAD"/>
</dbReference>
<dbReference type="EMBL" id="DP000010">
    <property type="protein sequence ID" value="ABA94881.2"/>
    <property type="molecule type" value="Genomic_DNA"/>
</dbReference>
<dbReference type="Pfam" id="PF21530">
    <property type="entry name" value="Pif1_2B_dom"/>
    <property type="match status" value="1"/>
</dbReference>
<keyword evidence="2" id="KW-0547">Nucleotide-binding</keyword>
<dbReference type="InterPro" id="IPR025476">
    <property type="entry name" value="Helitron_helicase-like"/>
</dbReference>
<keyword evidence="1" id="KW-0238">DNA-binding</keyword>
<dbReference type="PANTHER" id="PTHR10492">
    <property type="match status" value="1"/>
</dbReference>
<dbReference type="EC" id="5.6.2.3" evidence="2"/>
<organism evidence="8">
    <name type="scientific">Oryza sativa subsp. japonica</name>
    <name type="common">Rice</name>
    <dbReference type="NCBI Taxonomy" id="39947"/>
    <lineage>
        <taxon>Eukaryota</taxon>
        <taxon>Viridiplantae</taxon>
        <taxon>Streptophyta</taxon>
        <taxon>Embryophyta</taxon>
        <taxon>Tracheophyta</taxon>
        <taxon>Spermatophyta</taxon>
        <taxon>Magnoliopsida</taxon>
        <taxon>Liliopsida</taxon>
        <taxon>Poales</taxon>
        <taxon>Poaceae</taxon>
        <taxon>BOP clade</taxon>
        <taxon>Oryzoideae</taxon>
        <taxon>Oryzeae</taxon>
        <taxon>Oryzinae</taxon>
        <taxon>Oryza</taxon>
        <taxon>Oryza sativa</taxon>
    </lineage>
</organism>
<dbReference type="CDD" id="cd04480">
    <property type="entry name" value="RPA1_DBD_A_like"/>
    <property type="match status" value="1"/>
</dbReference>
<evidence type="ECO:0000259" key="4">
    <source>
        <dbReference type="Pfam" id="PF05970"/>
    </source>
</evidence>
<dbReference type="GO" id="GO:0003677">
    <property type="term" value="F:DNA binding"/>
    <property type="evidence" value="ECO:0007669"/>
    <property type="project" value="UniProtKB-KW"/>
</dbReference>
<dbReference type="InterPro" id="IPR012340">
    <property type="entry name" value="NA-bd_OB-fold"/>
</dbReference>
<dbReference type="Gene3D" id="3.40.50.300">
    <property type="entry name" value="P-loop containing nucleotide triphosphate hydrolases"/>
    <property type="match status" value="1"/>
</dbReference>
<evidence type="ECO:0000256" key="3">
    <source>
        <dbReference type="SAM" id="MobiDB-lite"/>
    </source>
</evidence>
<feature type="compositionally biased region" description="Low complexity" evidence="3">
    <location>
        <begin position="2051"/>
        <end position="2065"/>
    </location>
</feature>
<evidence type="ECO:0000256" key="1">
    <source>
        <dbReference type="ARBA" id="ARBA00023125"/>
    </source>
</evidence>
<feature type="domain" description="Replication protein A OB" evidence="6">
    <location>
        <begin position="1707"/>
        <end position="1794"/>
    </location>
</feature>
<feature type="compositionally biased region" description="Polar residues" evidence="3">
    <location>
        <begin position="1979"/>
        <end position="1991"/>
    </location>
</feature>
<feature type="domain" description="DNA helicase Pif1-like 2B" evidence="7">
    <location>
        <begin position="1405"/>
        <end position="1451"/>
    </location>
</feature>
<reference evidence="8" key="2">
    <citation type="submission" date="2005-04" db="EMBL/GenBank/DDBJ databases">
        <authorList>
            <person name="Buell C.R."/>
            <person name="Wing R.A."/>
            <person name="McCombie W.A."/>
            <person name="Ouyang S."/>
        </authorList>
    </citation>
    <scope>NUCLEOTIDE SEQUENCE</scope>
</reference>
<proteinExistence type="inferred from homology"/>
<dbReference type="Pfam" id="PF05970">
    <property type="entry name" value="PIF1"/>
    <property type="match status" value="1"/>
</dbReference>
<accession>Q2R0Z1</accession>
<dbReference type="Gene3D" id="2.40.50.140">
    <property type="entry name" value="Nucleic acid-binding proteins"/>
    <property type="match status" value="3"/>
</dbReference>
<dbReference type="PANTHER" id="PTHR10492:SF90">
    <property type="entry name" value="ATP-DEPENDENT DNA HELICASE"/>
    <property type="match status" value="1"/>
</dbReference>
<feature type="region of interest" description="Disordered" evidence="3">
    <location>
        <begin position="2095"/>
        <end position="2157"/>
    </location>
</feature>
<feature type="domain" description="Helitron helicase-like" evidence="5">
    <location>
        <begin position="436"/>
        <end position="619"/>
    </location>
</feature>
<feature type="compositionally biased region" description="Low complexity" evidence="3">
    <location>
        <begin position="2002"/>
        <end position="2037"/>
    </location>
</feature>
<dbReference type="CDD" id="cd18809">
    <property type="entry name" value="SF1_C_RecD"/>
    <property type="match status" value="1"/>
</dbReference>
<keyword evidence="2" id="KW-0347">Helicase</keyword>
<comment type="catalytic activity">
    <reaction evidence="2">
        <text>ATP + H2O = ADP + phosphate + H(+)</text>
        <dbReference type="Rhea" id="RHEA:13065"/>
        <dbReference type="ChEBI" id="CHEBI:15377"/>
        <dbReference type="ChEBI" id="CHEBI:15378"/>
        <dbReference type="ChEBI" id="CHEBI:30616"/>
        <dbReference type="ChEBI" id="CHEBI:43474"/>
        <dbReference type="ChEBI" id="CHEBI:456216"/>
        <dbReference type="EC" id="5.6.2.3"/>
    </reaction>
</comment>
<dbReference type="GO" id="GO:0000723">
    <property type="term" value="P:telomere maintenance"/>
    <property type="evidence" value="ECO:0007669"/>
    <property type="project" value="InterPro"/>
</dbReference>
<dbReference type="GO" id="GO:0006310">
    <property type="term" value="P:DNA recombination"/>
    <property type="evidence" value="ECO:0007669"/>
    <property type="project" value="UniProtKB-KW"/>
</dbReference>
<dbReference type="GO" id="GO:0016887">
    <property type="term" value="F:ATP hydrolysis activity"/>
    <property type="evidence" value="ECO:0007669"/>
    <property type="project" value="RHEA"/>
</dbReference>
<evidence type="ECO:0000259" key="6">
    <source>
        <dbReference type="Pfam" id="PF16900"/>
    </source>
</evidence>